<name>A0A250FN09_9FLAO</name>
<gene>
    <name evidence="1" type="ORF">CGC50_04855</name>
</gene>
<reference evidence="2" key="1">
    <citation type="submission" date="2017-06" db="EMBL/GenBank/DDBJ databases">
        <title>Capnocytophaga spp. assemblies.</title>
        <authorList>
            <person name="Gulvik C.A."/>
        </authorList>
    </citation>
    <scope>NUCLEOTIDE SEQUENCE [LARGE SCALE GENOMIC DNA]</scope>
    <source>
        <strain evidence="2">H1496</strain>
    </source>
</reference>
<dbReference type="RefSeq" id="WP_095909922.1">
    <property type="nucleotide sequence ID" value="NZ_CP022386.1"/>
</dbReference>
<dbReference type="KEGG" id="cgh:CGC50_04855"/>
<dbReference type="EMBL" id="CP022386">
    <property type="protein sequence ID" value="ATA86552.1"/>
    <property type="molecule type" value="Genomic_DNA"/>
</dbReference>
<protein>
    <submittedName>
        <fullName evidence="1">Uncharacterized protein</fullName>
    </submittedName>
</protein>
<organism evidence="1 2">
    <name type="scientific">Capnocytophaga gingivalis</name>
    <dbReference type="NCBI Taxonomy" id="1017"/>
    <lineage>
        <taxon>Bacteria</taxon>
        <taxon>Pseudomonadati</taxon>
        <taxon>Bacteroidota</taxon>
        <taxon>Flavobacteriia</taxon>
        <taxon>Flavobacteriales</taxon>
        <taxon>Flavobacteriaceae</taxon>
        <taxon>Capnocytophaga</taxon>
    </lineage>
</organism>
<dbReference type="AlphaFoldDB" id="A0A250FN09"/>
<evidence type="ECO:0000313" key="2">
    <source>
        <dbReference type="Proteomes" id="UP000217250"/>
    </source>
</evidence>
<proteinExistence type="predicted"/>
<dbReference type="GeneID" id="84807892"/>
<evidence type="ECO:0000313" key="1">
    <source>
        <dbReference type="EMBL" id="ATA86552.1"/>
    </source>
</evidence>
<accession>A0A250FN09</accession>
<sequence>MKEVTFLLTPAEVNALLKLLNYIKFTCEDEEADIFKDSPFINSIFEKILKENPIPLHQSKQRQKEILEDIEKRLEQNDYYKGLSTEEKREYLSVLLFPYPLE</sequence>
<dbReference type="Proteomes" id="UP000217250">
    <property type="component" value="Chromosome"/>
</dbReference>
<dbReference type="OrthoDB" id="9134989at2"/>